<reference evidence="1" key="1">
    <citation type="submission" date="2016-03" db="EMBL/GenBank/DDBJ databases">
        <title>Draft genome sequence of Rosellinia necatrix.</title>
        <authorList>
            <person name="Kanematsu S."/>
        </authorList>
    </citation>
    <scope>NUCLEOTIDE SEQUENCE [LARGE SCALE GENOMIC DNA]</scope>
    <source>
        <strain evidence="1">W97</strain>
    </source>
</reference>
<gene>
    <name evidence="1" type="ORF">SAMD00023353_0800620</name>
</gene>
<organism evidence="1">
    <name type="scientific">Rosellinia necatrix</name>
    <name type="common">White root-rot fungus</name>
    <dbReference type="NCBI Taxonomy" id="77044"/>
    <lineage>
        <taxon>Eukaryota</taxon>
        <taxon>Fungi</taxon>
        <taxon>Dikarya</taxon>
        <taxon>Ascomycota</taxon>
        <taxon>Pezizomycotina</taxon>
        <taxon>Sordariomycetes</taxon>
        <taxon>Xylariomycetidae</taxon>
        <taxon>Xylariales</taxon>
        <taxon>Xylariaceae</taxon>
        <taxon>Rosellinia</taxon>
    </lineage>
</organism>
<evidence type="ECO:0000313" key="1">
    <source>
        <dbReference type="EMBL" id="GAW25515.1"/>
    </source>
</evidence>
<keyword evidence="2" id="KW-1185">Reference proteome</keyword>
<proteinExistence type="predicted"/>
<evidence type="ECO:0000313" key="2">
    <source>
        <dbReference type="Proteomes" id="UP000054516"/>
    </source>
</evidence>
<accession>A0A1S8A6I5</accession>
<dbReference type="Proteomes" id="UP000054516">
    <property type="component" value="Unassembled WGS sequence"/>
</dbReference>
<dbReference type="EMBL" id="DF977453">
    <property type="protein sequence ID" value="GAW25515.1"/>
    <property type="molecule type" value="Genomic_DNA"/>
</dbReference>
<sequence length="52" mass="5798">MSFVTRIETQSTANLPPLSRHSTFFIITGRETLFWYDSPVASAILNPGAQIN</sequence>
<protein>
    <submittedName>
        <fullName evidence="1">Uncharacterized protein</fullName>
    </submittedName>
</protein>
<dbReference type="AlphaFoldDB" id="A0A1S8A6I5"/>
<name>A0A1S8A6I5_ROSNE</name>